<dbReference type="AlphaFoldDB" id="A0A5P9QB82"/>
<dbReference type="OrthoDB" id="9802039at2"/>
<keyword evidence="4" id="KW-1185">Reference proteome</keyword>
<protein>
    <submittedName>
        <fullName evidence="3">Protein-serine/threonine phosphatase</fullName>
        <ecNumber evidence="3">3.1.3.16</ecNumber>
    </submittedName>
</protein>
<dbReference type="Gene3D" id="3.20.80.10">
    <property type="entry name" value="Regulatory factor, effector binding domain"/>
    <property type="match status" value="1"/>
</dbReference>
<dbReference type="EC" id="3.1.3.16" evidence="3"/>
<evidence type="ECO:0000313" key="3">
    <source>
        <dbReference type="EMBL" id="QFU97695.1"/>
    </source>
</evidence>
<name>A0A5P9QB82_9MICO</name>
<dbReference type="PANTHER" id="PTHR30204:SF97">
    <property type="entry name" value="MERR FAMILY REGULATORY PROTEIN"/>
    <property type="match status" value="1"/>
</dbReference>
<dbReference type="InterPro" id="IPR000551">
    <property type="entry name" value="MerR-type_HTH_dom"/>
</dbReference>
<dbReference type="InterPro" id="IPR009061">
    <property type="entry name" value="DNA-bd_dom_put_sf"/>
</dbReference>
<evidence type="ECO:0000256" key="1">
    <source>
        <dbReference type="ARBA" id="ARBA00023125"/>
    </source>
</evidence>
<dbReference type="Proteomes" id="UP000326702">
    <property type="component" value="Chromosome"/>
</dbReference>
<evidence type="ECO:0000313" key="4">
    <source>
        <dbReference type="Proteomes" id="UP000326702"/>
    </source>
</evidence>
<dbReference type="PROSITE" id="PS50937">
    <property type="entry name" value="HTH_MERR_2"/>
    <property type="match status" value="1"/>
</dbReference>
<sequence length="316" mass="33767">MVGSGRGSRSGLVTIGEFSRMTHLTVKALRHYDAQGVLVPHHVDDATGYRSYSVTQVPLAQVVRRLRALGMPLDEVGSVVGTDDVTERTARIAEHLDRMEKQLDEVRGAVDTLRALLGIEASPDDPAPASGRTFDHLLDADTTDAAGGEVEFRLEPATWALAARARLSLAMAGWTADAYAAIDATVQAVGAEQSGVHGALFYPDLFEREQGTLVAYVPVTERPAPDALAALAGTGDGSVEVRPVHLRATEVAVMLHRGTCADIDWTYGALGSYVARRALGVDGPIRETFVVSAVHTPDVGLHRTEVAWPVFRTRAA</sequence>
<gene>
    <name evidence="3" type="ORF">KDY119_01194</name>
</gene>
<dbReference type="Gene3D" id="1.10.1660.10">
    <property type="match status" value="1"/>
</dbReference>
<dbReference type="CDD" id="cd01107">
    <property type="entry name" value="HTH_BmrR"/>
    <property type="match status" value="1"/>
</dbReference>
<evidence type="ECO:0000259" key="2">
    <source>
        <dbReference type="PROSITE" id="PS50937"/>
    </source>
</evidence>
<organism evidence="3 4">
    <name type="scientific">Luteimicrobium xylanilyticum</name>
    <dbReference type="NCBI Taxonomy" id="1133546"/>
    <lineage>
        <taxon>Bacteria</taxon>
        <taxon>Bacillati</taxon>
        <taxon>Actinomycetota</taxon>
        <taxon>Actinomycetes</taxon>
        <taxon>Micrococcales</taxon>
        <taxon>Luteimicrobium</taxon>
    </lineage>
</organism>
<reference evidence="3 4" key="1">
    <citation type="submission" date="2019-10" db="EMBL/GenBank/DDBJ databases">
        <title>Genome sequence of Luteimicrobium xylanilyticum HY-24.</title>
        <authorList>
            <person name="Kim D.Y."/>
            <person name="Park H.-Y."/>
        </authorList>
    </citation>
    <scope>NUCLEOTIDE SEQUENCE [LARGE SCALE GENOMIC DNA]</scope>
    <source>
        <strain evidence="3 4">HY-24</strain>
    </source>
</reference>
<dbReference type="GO" id="GO:0003677">
    <property type="term" value="F:DNA binding"/>
    <property type="evidence" value="ECO:0007669"/>
    <property type="project" value="UniProtKB-KW"/>
</dbReference>
<dbReference type="GO" id="GO:0004722">
    <property type="term" value="F:protein serine/threonine phosphatase activity"/>
    <property type="evidence" value="ECO:0007669"/>
    <property type="project" value="UniProtKB-EC"/>
</dbReference>
<dbReference type="SMART" id="SM00422">
    <property type="entry name" value="HTH_MERR"/>
    <property type="match status" value="1"/>
</dbReference>
<feature type="domain" description="HTH merR-type" evidence="2">
    <location>
        <begin position="12"/>
        <end position="82"/>
    </location>
</feature>
<proteinExistence type="predicted"/>
<dbReference type="EMBL" id="CP045529">
    <property type="protein sequence ID" value="QFU97695.1"/>
    <property type="molecule type" value="Genomic_DNA"/>
</dbReference>
<dbReference type="GO" id="GO:0003700">
    <property type="term" value="F:DNA-binding transcription factor activity"/>
    <property type="evidence" value="ECO:0007669"/>
    <property type="project" value="InterPro"/>
</dbReference>
<dbReference type="PANTHER" id="PTHR30204">
    <property type="entry name" value="REDOX-CYCLING DRUG-SENSING TRANSCRIPTIONAL ACTIVATOR SOXR"/>
    <property type="match status" value="1"/>
</dbReference>
<dbReference type="InterPro" id="IPR047057">
    <property type="entry name" value="MerR_fam"/>
</dbReference>
<dbReference type="RefSeq" id="WP_036951853.1">
    <property type="nucleotide sequence ID" value="NZ_BAABIH010000001.1"/>
</dbReference>
<dbReference type="SUPFAM" id="SSF46955">
    <property type="entry name" value="Putative DNA-binding domain"/>
    <property type="match status" value="1"/>
</dbReference>
<keyword evidence="1" id="KW-0238">DNA-binding</keyword>
<dbReference type="InterPro" id="IPR011256">
    <property type="entry name" value="Reg_factor_effector_dom_sf"/>
</dbReference>
<keyword evidence="3" id="KW-0378">Hydrolase</keyword>
<dbReference type="KEGG" id="lxl:KDY119_01194"/>
<accession>A0A5P9QB82</accession>
<dbReference type="Pfam" id="PF13411">
    <property type="entry name" value="MerR_1"/>
    <property type="match status" value="1"/>
</dbReference>